<dbReference type="RefSeq" id="WP_024023318.1">
    <property type="nucleotide sequence ID" value="NZ_AYOZ01000007.1"/>
</dbReference>
<name>W1RW34_9GAMM</name>
<dbReference type="AlphaFoldDB" id="W1RW34"/>
<evidence type="ECO:0000256" key="2">
    <source>
        <dbReference type="ARBA" id="ARBA00022676"/>
    </source>
</evidence>
<dbReference type="PATRIC" id="fig|1208321.3.peg.1141"/>
<comment type="similarity">
    <text evidence="1">Belongs to the glycosyltransferase 2 family.</text>
</comment>
<feature type="domain" description="Glycosyltransferase 2-like" evidence="4">
    <location>
        <begin position="4"/>
        <end position="129"/>
    </location>
</feature>
<dbReference type="STRING" id="1208321.D104_05740"/>
<comment type="caution">
    <text evidence="5">The sequence shown here is derived from an EMBL/GenBank/DDBJ whole genome shotgun (WGS) entry which is preliminary data.</text>
</comment>
<keyword evidence="2" id="KW-0328">Glycosyltransferase</keyword>
<evidence type="ECO:0000313" key="5">
    <source>
        <dbReference type="EMBL" id="ETI61426.1"/>
    </source>
</evidence>
<dbReference type="SUPFAM" id="SSF53448">
    <property type="entry name" value="Nucleotide-diphospho-sugar transferases"/>
    <property type="match status" value="1"/>
</dbReference>
<sequence length="300" mass="35938">MEFSIMIPVYNEENRIRMILDSIVGHCDDIVIIDKSSTDNTRNIIFEFYPSARVISFPYSNKGEDDFLLYNEFAKYDWVFVCVASEVVPDKFWFKFVELIESGKMNTIDIVMVPRKYHCFGSNVKNSPWDVAYFPFFFNKNRIVYTGELHVPFSIKDERKRLYLHLERSEMIIHNTHATYDSFIRSSINYGGIEAGFLTRDNACNKMQECVEKIYEGNRKFKDVDFCIDAVSQYAAWNLYWSMHMLMFSERYKELGGRPKKNFLTLSFSRRFKIYLRIKLRRFFLRYALFRILYNKIKNE</sequence>
<dbReference type="EMBL" id="AYOZ01000007">
    <property type="protein sequence ID" value="ETI61426.1"/>
    <property type="molecule type" value="Genomic_DNA"/>
</dbReference>
<dbReference type="Gene3D" id="3.90.550.10">
    <property type="entry name" value="Spore Coat Polysaccharide Biosynthesis Protein SpsA, Chain A"/>
    <property type="match status" value="1"/>
</dbReference>
<dbReference type="Pfam" id="PF00535">
    <property type="entry name" value="Glycos_transf_2"/>
    <property type="match status" value="1"/>
</dbReference>
<dbReference type="PANTHER" id="PTHR43630">
    <property type="entry name" value="POLY-BETA-1,6-N-ACETYL-D-GLUCOSAMINE SYNTHASE"/>
    <property type="match status" value="1"/>
</dbReference>
<dbReference type="PANTHER" id="PTHR43630:SF1">
    <property type="entry name" value="POLY-BETA-1,6-N-ACETYL-D-GLUCOSAMINE SYNTHASE"/>
    <property type="match status" value="1"/>
</dbReference>
<dbReference type="InterPro" id="IPR029044">
    <property type="entry name" value="Nucleotide-diphossugar_trans"/>
</dbReference>
<keyword evidence="3" id="KW-0808">Transferase</keyword>
<accession>W1RW34</accession>
<dbReference type="InterPro" id="IPR001173">
    <property type="entry name" value="Glyco_trans_2-like"/>
</dbReference>
<dbReference type="eggNOG" id="COG0463">
    <property type="taxonomic scope" value="Bacteria"/>
</dbReference>
<dbReference type="GO" id="GO:0016757">
    <property type="term" value="F:glycosyltransferase activity"/>
    <property type="evidence" value="ECO:0007669"/>
    <property type="project" value="UniProtKB-KW"/>
</dbReference>
<protein>
    <recommendedName>
        <fullName evidence="4">Glycosyltransferase 2-like domain-containing protein</fullName>
    </recommendedName>
</protein>
<dbReference type="OrthoDB" id="9815923at2"/>
<evidence type="ECO:0000259" key="4">
    <source>
        <dbReference type="Pfam" id="PF00535"/>
    </source>
</evidence>
<dbReference type="Proteomes" id="UP000018857">
    <property type="component" value="Unassembled WGS sequence"/>
</dbReference>
<evidence type="ECO:0000256" key="1">
    <source>
        <dbReference type="ARBA" id="ARBA00006739"/>
    </source>
</evidence>
<evidence type="ECO:0000313" key="6">
    <source>
        <dbReference type="Proteomes" id="UP000018857"/>
    </source>
</evidence>
<reference evidence="5 6" key="1">
    <citation type="journal article" date="2014" name="Genome Announc.">
        <title>Draft Genome Sequence of Marinomonas sp. Strain D104, a Polycyclic Aromatic Hydrocarbon-Degrading Bacterium from the Deep-Sea Sediment of the Arctic Ocean.</title>
        <authorList>
            <person name="Dong C."/>
            <person name="Bai X."/>
            <person name="Lai Q."/>
            <person name="Xie Y."/>
            <person name="Chen X."/>
            <person name="Shao Z."/>
        </authorList>
    </citation>
    <scope>NUCLEOTIDE SEQUENCE [LARGE SCALE GENOMIC DNA]</scope>
    <source>
        <strain evidence="5 6">D104</strain>
    </source>
</reference>
<proteinExistence type="inferred from homology"/>
<evidence type="ECO:0000256" key="3">
    <source>
        <dbReference type="ARBA" id="ARBA00022679"/>
    </source>
</evidence>
<organism evidence="5 6">
    <name type="scientific">Marinomonas profundimaris</name>
    <dbReference type="NCBI Taxonomy" id="1208321"/>
    <lineage>
        <taxon>Bacteria</taxon>
        <taxon>Pseudomonadati</taxon>
        <taxon>Pseudomonadota</taxon>
        <taxon>Gammaproteobacteria</taxon>
        <taxon>Oceanospirillales</taxon>
        <taxon>Oceanospirillaceae</taxon>
        <taxon>Marinomonas</taxon>
    </lineage>
</organism>
<keyword evidence="6" id="KW-1185">Reference proteome</keyword>
<gene>
    <name evidence="5" type="ORF">D104_05740</name>
</gene>